<dbReference type="GO" id="GO:0016616">
    <property type="term" value="F:oxidoreductase activity, acting on the CH-OH group of donors, NAD or NADP as acceptor"/>
    <property type="evidence" value="ECO:0007669"/>
    <property type="project" value="UniProtKB-ARBA"/>
</dbReference>
<dbReference type="InterPro" id="IPR036812">
    <property type="entry name" value="NAD(P)_OxRdtase_dom_sf"/>
</dbReference>
<dbReference type="PANTHER" id="PTHR43827:SF3">
    <property type="entry name" value="NADP-DEPENDENT OXIDOREDUCTASE DOMAIN-CONTAINING PROTEIN"/>
    <property type="match status" value="1"/>
</dbReference>
<feature type="domain" description="NADP-dependent oxidoreductase" evidence="8">
    <location>
        <begin position="38"/>
        <end position="307"/>
    </location>
</feature>
<dbReference type="PROSITE" id="PS00062">
    <property type="entry name" value="ALDOKETO_REDUCTASE_2"/>
    <property type="match status" value="1"/>
</dbReference>
<evidence type="ECO:0000313" key="10">
    <source>
        <dbReference type="RefSeq" id="XP_022834590.1"/>
    </source>
</evidence>
<dbReference type="InterPro" id="IPR023210">
    <property type="entry name" value="NADP_OxRdtase_dom"/>
</dbReference>
<dbReference type="PANTHER" id="PTHR43827">
    <property type="entry name" value="2,5-DIKETO-D-GLUCONIC ACID REDUCTASE"/>
    <property type="match status" value="1"/>
</dbReference>
<gene>
    <name evidence="10" type="primary">LOC111362243</name>
</gene>
<dbReference type="AlphaFoldDB" id="A0A9J7ETA6"/>
<dbReference type="RefSeq" id="XP_022834590.1">
    <property type="nucleotide sequence ID" value="XM_022978822.1"/>
</dbReference>
<name>A0A9J7ETA6_SPOLT</name>
<dbReference type="OrthoDB" id="416253at2759"/>
<dbReference type="Proteomes" id="UP000301870">
    <property type="component" value="Unplaced"/>
</dbReference>
<reference evidence="10" key="1">
    <citation type="submission" date="2025-08" db="UniProtKB">
        <authorList>
            <consortium name="RefSeq"/>
        </authorList>
    </citation>
    <scope>IDENTIFICATION</scope>
    <source>
        <strain evidence="10">Ishihara</strain>
        <tissue evidence="10">Whole body</tissue>
    </source>
</reference>
<dbReference type="GeneID" id="111362243"/>
<accession>A0A9J7ETA6</accession>
<dbReference type="Pfam" id="PF00248">
    <property type="entry name" value="Aldo_ket_red"/>
    <property type="match status" value="1"/>
</dbReference>
<sequence length="342" mass="38700">MLCVLTFLAFLTGSLCDDSDGGVAFRIPLNDGNAIPALGFGTFLGLDENGMRPPGDHEAEYPVKWALEAGYRLLDTAVTYQTEGQVGSAWRASGIPREDVFIVTKLSTSESRNVVASLRGSLARLNMSYVDLYLIHSTITIKPDYTGYDIIDYLDTWKGMEEVKRLGLARSIGISNFNVSQIQRLLANCEIKPTVLQVEVNLNLAQNKLVDYCKSQDIVVMAYAPFGSLFSRDPPPRPPAPRYNDPILVEMANKHNKTTPQIVLRYLVQRGLVPIPKSVKRPRIQQNIQIFDFQLTEEEIQTLSEFNRDYRIFFPTFWQNHPYYPFERVDKPGPSFFKGQGY</sequence>
<dbReference type="SUPFAM" id="SSF51430">
    <property type="entry name" value="NAD(P)-linked oxidoreductase"/>
    <property type="match status" value="1"/>
</dbReference>
<evidence type="ECO:0000256" key="2">
    <source>
        <dbReference type="ARBA" id="ARBA00022857"/>
    </source>
</evidence>
<dbReference type="InterPro" id="IPR020471">
    <property type="entry name" value="AKR"/>
</dbReference>
<dbReference type="Gene3D" id="3.20.20.100">
    <property type="entry name" value="NADP-dependent oxidoreductase domain"/>
    <property type="match status" value="1"/>
</dbReference>
<keyword evidence="3" id="KW-0560">Oxidoreductase</keyword>
<organism evidence="9 10">
    <name type="scientific">Spodoptera litura</name>
    <name type="common">Asian cotton leafworm</name>
    <dbReference type="NCBI Taxonomy" id="69820"/>
    <lineage>
        <taxon>Eukaryota</taxon>
        <taxon>Metazoa</taxon>
        <taxon>Ecdysozoa</taxon>
        <taxon>Arthropoda</taxon>
        <taxon>Hexapoda</taxon>
        <taxon>Insecta</taxon>
        <taxon>Pterygota</taxon>
        <taxon>Neoptera</taxon>
        <taxon>Endopterygota</taxon>
        <taxon>Lepidoptera</taxon>
        <taxon>Glossata</taxon>
        <taxon>Ditrysia</taxon>
        <taxon>Noctuoidea</taxon>
        <taxon>Noctuidae</taxon>
        <taxon>Amphipyrinae</taxon>
        <taxon>Spodoptera</taxon>
    </lineage>
</organism>
<dbReference type="PIRSF" id="PIRSF000097">
    <property type="entry name" value="AKR"/>
    <property type="match status" value="1"/>
</dbReference>
<evidence type="ECO:0000256" key="1">
    <source>
        <dbReference type="ARBA" id="ARBA00007905"/>
    </source>
</evidence>
<proteinExistence type="inferred from homology"/>
<evidence type="ECO:0000256" key="4">
    <source>
        <dbReference type="PIRSR" id="PIRSR000097-1"/>
    </source>
</evidence>
<comment type="similarity">
    <text evidence="1">Belongs to the aldo/keto reductase family.</text>
</comment>
<feature type="chain" id="PRO_5039891013" evidence="7">
    <location>
        <begin position="17"/>
        <end position="342"/>
    </location>
</feature>
<keyword evidence="7" id="KW-0732">Signal</keyword>
<dbReference type="PRINTS" id="PR00069">
    <property type="entry name" value="ALDKETRDTASE"/>
</dbReference>
<evidence type="ECO:0000313" key="9">
    <source>
        <dbReference type="Proteomes" id="UP000301870"/>
    </source>
</evidence>
<keyword evidence="9" id="KW-1185">Reference proteome</keyword>
<evidence type="ECO:0000256" key="3">
    <source>
        <dbReference type="ARBA" id="ARBA00023002"/>
    </source>
</evidence>
<dbReference type="InterPro" id="IPR018170">
    <property type="entry name" value="Aldo/ket_reductase_CS"/>
</dbReference>
<keyword evidence="2" id="KW-0521">NADP</keyword>
<feature type="binding site" evidence="5">
    <location>
        <position position="136"/>
    </location>
    <ligand>
        <name>substrate</name>
    </ligand>
</feature>
<evidence type="ECO:0000256" key="5">
    <source>
        <dbReference type="PIRSR" id="PIRSR000097-2"/>
    </source>
</evidence>
<dbReference type="PROSITE" id="PS00798">
    <property type="entry name" value="ALDOKETO_REDUCTASE_1"/>
    <property type="match status" value="1"/>
</dbReference>
<evidence type="ECO:0000256" key="6">
    <source>
        <dbReference type="PIRSR" id="PIRSR000097-3"/>
    </source>
</evidence>
<dbReference type="PROSITE" id="PS00063">
    <property type="entry name" value="ALDOKETO_REDUCTASE_3"/>
    <property type="match status" value="1"/>
</dbReference>
<protein>
    <submittedName>
        <fullName evidence="10">Aldo-keto reductase AKR2E4-like</fullName>
    </submittedName>
</protein>
<dbReference type="KEGG" id="sliu:111362243"/>
<feature type="active site" description="Proton donor" evidence="4">
    <location>
        <position position="80"/>
    </location>
</feature>
<feature type="site" description="Lowers pKa of active site Tyr" evidence="6">
    <location>
        <position position="105"/>
    </location>
</feature>
<dbReference type="FunFam" id="3.20.20.100:FF:000002">
    <property type="entry name" value="2,5-diketo-D-gluconic acid reductase A"/>
    <property type="match status" value="1"/>
</dbReference>
<feature type="signal peptide" evidence="7">
    <location>
        <begin position="1"/>
        <end position="16"/>
    </location>
</feature>
<evidence type="ECO:0000259" key="8">
    <source>
        <dbReference type="Pfam" id="PF00248"/>
    </source>
</evidence>
<evidence type="ECO:0000256" key="7">
    <source>
        <dbReference type="SAM" id="SignalP"/>
    </source>
</evidence>